<dbReference type="AlphaFoldDB" id="A0A438G998"/>
<evidence type="ECO:0000313" key="3">
    <source>
        <dbReference type="EMBL" id="RVW68803.1"/>
    </source>
</evidence>
<name>A0A438G998_VITVI</name>
<sequence>MSIPPSPPTPKAQEVENIHFHGPGETVTISGDDSTPSVQTPPTALIKSRRVGRSFRALSHIHQHGASSVPYERAHPNIGEDSSGRDCRPSIVVEVQNMMRQHSHLFEWLKATEKNQSIHGPWYADKVKMKNDMLQAEIRQLKLDMATIESSKVKAKEEDARLKWELERIVSSFAKEKKELEAAYQQ</sequence>
<feature type="compositionally biased region" description="Pro residues" evidence="2">
    <location>
        <begin position="1"/>
        <end position="10"/>
    </location>
</feature>
<evidence type="ECO:0000256" key="1">
    <source>
        <dbReference type="SAM" id="Coils"/>
    </source>
</evidence>
<gene>
    <name evidence="3" type="ORF">CK203_062225</name>
</gene>
<feature type="compositionally biased region" description="Polar residues" evidence="2">
    <location>
        <begin position="27"/>
        <end position="42"/>
    </location>
</feature>
<protein>
    <submittedName>
        <fullName evidence="3">Uncharacterized protein</fullName>
    </submittedName>
</protein>
<dbReference type="EMBL" id="QGNW01000518">
    <property type="protein sequence ID" value="RVW68803.1"/>
    <property type="molecule type" value="Genomic_DNA"/>
</dbReference>
<organism evidence="3 4">
    <name type="scientific">Vitis vinifera</name>
    <name type="common">Grape</name>
    <dbReference type="NCBI Taxonomy" id="29760"/>
    <lineage>
        <taxon>Eukaryota</taxon>
        <taxon>Viridiplantae</taxon>
        <taxon>Streptophyta</taxon>
        <taxon>Embryophyta</taxon>
        <taxon>Tracheophyta</taxon>
        <taxon>Spermatophyta</taxon>
        <taxon>Magnoliopsida</taxon>
        <taxon>eudicotyledons</taxon>
        <taxon>Gunneridae</taxon>
        <taxon>Pentapetalae</taxon>
        <taxon>rosids</taxon>
        <taxon>Vitales</taxon>
        <taxon>Vitaceae</taxon>
        <taxon>Viteae</taxon>
        <taxon>Vitis</taxon>
    </lineage>
</organism>
<feature type="coiled-coil region" evidence="1">
    <location>
        <begin position="124"/>
        <end position="158"/>
    </location>
</feature>
<accession>A0A438G998</accession>
<proteinExistence type="predicted"/>
<dbReference type="Proteomes" id="UP000288805">
    <property type="component" value="Unassembled WGS sequence"/>
</dbReference>
<feature type="region of interest" description="Disordered" evidence="2">
    <location>
        <begin position="1"/>
        <end position="42"/>
    </location>
</feature>
<evidence type="ECO:0000313" key="4">
    <source>
        <dbReference type="Proteomes" id="UP000288805"/>
    </source>
</evidence>
<keyword evidence="1" id="KW-0175">Coiled coil</keyword>
<evidence type="ECO:0000256" key="2">
    <source>
        <dbReference type="SAM" id="MobiDB-lite"/>
    </source>
</evidence>
<comment type="caution">
    <text evidence="3">The sequence shown here is derived from an EMBL/GenBank/DDBJ whole genome shotgun (WGS) entry which is preliminary data.</text>
</comment>
<reference evidence="3 4" key="1">
    <citation type="journal article" date="2018" name="PLoS Genet.">
        <title>Population sequencing reveals clonal diversity and ancestral inbreeding in the grapevine cultivar Chardonnay.</title>
        <authorList>
            <person name="Roach M.J."/>
            <person name="Johnson D.L."/>
            <person name="Bohlmann J."/>
            <person name="van Vuuren H.J."/>
            <person name="Jones S.J."/>
            <person name="Pretorius I.S."/>
            <person name="Schmidt S.A."/>
            <person name="Borneman A.R."/>
        </authorList>
    </citation>
    <scope>NUCLEOTIDE SEQUENCE [LARGE SCALE GENOMIC DNA]</scope>
    <source>
        <strain evidence="4">cv. Chardonnay</strain>
        <tissue evidence="3">Leaf</tissue>
    </source>
</reference>